<protein>
    <submittedName>
        <fullName evidence="1">Uncharacterized protein</fullName>
    </submittedName>
</protein>
<evidence type="ECO:0000313" key="1">
    <source>
        <dbReference type="EMBL" id="KRY00177.1"/>
    </source>
</evidence>
<accession>A0A0V0YJD0</accession>
<dbReference type="AlphaFoldDB" id="A0A0V0YJD0"/>
<sequence>MFIFYPGQNWAGHRPLAGQKILWLVIRSPAVLGRQKHWRISALALASDGQRGACLFQQSFSLRVRYSTIEHQSIYLGTALKHPQCQLFKRQTGRGQSTQMIGKIDQFAGT</sequence>
<gene>
    <name evidence="1" type="ORF">T4E_3018</name>
</gene>
<dbReference type="Proteomes" id="UP000054815">
    <property type="component" value="Unassembled WGS sequence"/>
</dbReference>
<dbReference type="EMBL" id="JYDU01000010">
    <property type="protein sequence ID" value="KRY00177.1"/>
    <property type="molecule type" value="Genomic_DNA"/>
</dbReference>
<name>A0A0V0YJD0_TRIPS</name>
<organism evidence="1 2">
    <name type="scientific">Trichinella pseudospiralis</name>
    <name type="common">Parasitic roundworm</name>
    <dbReference type="NCBI Taxonomy" id="6337"/>
    <lineage>
        <taxon>Eukaryota</taxon>
        <taxon>Metazoa</taxon>
        <taxon>Ecdysozoa</taxon>
        <taxon>Nematoda</taxon>
        <taxon>Enoplea</taxon>
        <taxon>Dorylaimia</taxon>
        <taxon>Trichinellida</taxon>
        <taxon>Trichinellidae</taxon>
        <taxon>Trichinella</taxon>
    </lineage>
</organism>
<reference evidence="1 2" key="1">
    <citation type="submission" date="2015-01" db="EMBL/GenBank/DDBJ databases">
        <title>Evolution of Trichinella species and genotypes.</title>
        <authorList>
            <person name="Korhonen P.K."/>
            <person name="Edoardo P."/>
            <person name="Giuseppe L.R."/>
            <person name="Gasser R.B."/>
        </authorList>
    </citation>
    <scope>NUCLEOTIDE SEQUENCE [LARGE SCALE GENOMIC DNA]</scope>
    <source>
        <strain evidence="1">ISS141</strain>
    </source>
</reference>
<proteinExistence type="predicted"/>
<evidence type="ECO:0000313" key="2">
    <source>
        <dbReference type="Proteomes" id="UP000054815"/>
    </source>
</evidence>
<comment type="caution">
    <text evidence="1">The sequence shown here is derived from an EMBL/GenBank/DDBJ whole genome shotgun (WGS) entry which is preliminary data.</text>
</comment>